<feature type="compositionally biased region" description="Polar residues" evidence="1">
    <location>
        <begin position="239"/>
        <end position="266"/>
    </location>
</feature>
<feature type="compositionally biased region" description="Polar residues" evidence="1">
    <location>
        <begin position="80"/>
        <end position="89"/>
    </location>
</feature>
<organism evidence="2 3">
    <name type="scientific">Polyplax serrata</name>
    <name type="common">Common mouse louse</name>
    <dbReference type="NCBI Taxonomy" id="468196"/>
    <lineage>
        <taxon>Eukaryota</taxon>
        <taxon>Metazoa</taxon>
        <taxon>Ecdysozoa</taxon>
        <taxon>Arthropoda</taxon>
        <taxon>Hexapoda</taxon>
        <taxon>Insecta</taxon>
        <taxon>Pterygota</taxon>
        <taxon>Neoptera</taxon>
        <taxon>Paraneoptera</taxon>
        <taxon>Psocodea</taxon>
        <taxon>Troctomorpha</taxon>
        <taxon>Phthiraptera</taxon>
        <taxon>Anoplura</taxon>
        <taxon>Polyplacidae</taxon>
        <taxon>Polyplax</taxon>
    </lineage>
</organism>
<feature type="compositionally biased region" description="Polar residues" evidence="1">
    <location>
        <begin position="195"/>
        <end position="226"/>
    </location>
</feature>
<accession>A0AAN8NXK9</accession>
<evidence type="ECO:0000313" key="3">
    <source>
        <dbReference type="Proteomes" id="UP001372834"/>
    </source>
</evidence>
<feature type="region of interest" description="Disordered" evidence="1">
    <location>
        <begin position="80"/>
        <end position="101"/>
    </location>
</feature>
<feature type="compositionally biased region" description="Polar residues" evidence="1">
    <location>
        <begin position="43"/>
        <end position="59"/>
    </location>
</feature>
<dbReference type="Proteomes" id="UP001372834">
    <property type="component" value="Unassembled WGS sequence"/>
</dbReference>
<reference evidence="2 3" key="1">
    <citation type="submission" date="2023-10" db="EMBL/GenBank/DDBJ databases">
        <title>Genomes of two closely related lineages of the louse Polyplax serrata with different host specificities.</title>
        <authorList>
            <person name="Martinu J."/>
            <person name="Tarabai H."/>
            <person name="Stefka J."/>
            <person name="Hypsa V."/>
        </authorList>
    </citation>
    <scope>NUCLEOTIDE SEQUENCE [LARGE SCALE GENOMIC DNA]</scope>
    <source>
        <strain evidence="2">HR10_N</strain>
    </source>
</reference>
<dbReference type="AlphaFoldDB" id="A0AAN8NXK9"/>
<evidence type="ECO:0000313" key="2">
    <source>
        <dbReference type="EMBL" id="KAK6625639.1"/>
    </source>
</evidence>
<feature type="region of interest" description="Disordered" evidence="1">
    <location>
        <begin position="195"/>
        <end position="295"/>
    </location>
</feature>
<protein>
    <submittedName>
        <fullName evidence="2">Uncharacterized protein</fullName>
    </submittedName>
</protein>
<evidence type="ECO:0000256" key="1">
    <source>
        <dbReference type="SAM" id="MobiDB-lite"/>
    </source>
</evidence>
<feature type="compositionally biased region" description="Acidic residues" evidence="1">
    <location>
        <begin position="286"/>
        <end position="295"/>
    </location>
</feature>
<dbReference type="EMBL" id="JAWJWE010000037">
    <property type="protein sequence ID" value="KAK6625639.1"/>
    <property type="molecule type" value="Genomic_DNA"/>
</dbReference>
<proteinExistence type="predicted"/>
<feature type="region of interest" description="Disordered" evidence="1">
    <location>
        <begin position="1"/>
        <end position="67"/>
    </location>
</feature>
<feature type="region of interest" description="Disordered" evidence="1">
    <location>
        <begin position="133"/>
        <end position="152"/>
    </location>
</feature>
<comment type="caution">
    <text evidence="2">The sequence shown here is derived from an EMBL/GenBank/DDBJ whole genome shotgun (WGS) entry which is preliminary data.</text>
</comment>
<name>A0AAN8NXK9_POLSC</name>
<gene>
    <name evidence="2" type="ORF">RUM43_005938</name>
</gene>
<sequence length="295" mass="32077">MALESKDQSLGSVITLPKSRLGDEGDTSTEYCPPDLLAFPGKNHQNSSEGIPYVTTSDRSPYPRPQKLLKSPQYASQFGTLPYSRSHSPFSPPLGMVPRQSGYVTIPRKPRVPSWNSPLSPVLIDSGEPIKSEPIYDNLGPRTTADGSSGISLNKSDGMPAGVAYKNRPLPQAPLDGKRFYSSFDESLENFSPVVKNSRTPSVSNRNNSVTSDKSGRESVTGTTTPDNKRQSWARITPEGSQITSTDETESLIGSNVLTPRITTNRKIPPNPPPKPKKKPGKTFFEDEGEDGTEV</sequence>